<protein>
    <recommendedName>
        <fullName evidence="1">Aminotransferase-like plant mobile domain-containing protein</fullName>
    </recommendedName>
</protein>
<reference evidence="2" key="1">
    <citation type="submission" date="2022-08" db="EMBL/GenBank/DDBJ databases">
        <authorList>
            <person name="Gutierrez-Valencia J."/>
        </authorList>
    </citation>
    <scope>NUCLEOTIDE SEQUENCE</scope>
</reference>
<sequence>MPFTEVTITLEDVATPTDLAIDGDVIVVDIPDQDLRELCLRQLGRAPTDLAAAPLGLLGLGKLSMSDLLRHHQRLQSSLHELMWRPYFDRAEDFSGTVIQSDTFRAVVSLICSSAMWHHPDRVLRKFGMIQDPPHPRHPAAEIRFFLS</sequence>
<dbReference type="Pfam" id="PF10536">
    <property type="entry name" value="PMD"/>
    <property type="match status" value="1"/>
</dbReference>
<dbReference type="EMBL" id="CAMGYJ010000009">
    <property type="protein sequence ID" value="CAI0540520.1"/>
    <property type="molecule type" value="Genomic_DNA"/>
</dbReference>
<gene>
    <name evidence="2" type="ORF">LITE_LOCUS41730</name>
</gene>
<dbReference type="AlphaFoldDB" id="A0AAV0Q4V3"/>
<name>A0AAV0Q4V3_9ROSI</name>
<dbReference type="PANTHER" id="PTHR46033">
    <property type="entry name" value="PROTEIN MAIN-LIKE 2"/>
    <property type="match status" value="1"/>
</dbReference>
<accession>A0AAV0Q4V3</accession>
<dbReference type="GO" id="GO:0010073">
    <property type="term" value="P:meristem maintenance"/>
    <property type="evidence" value="ECO:0007669"/>
    <property type="project" value="InterPro"/>
</dbReference>
<dbReference type="PANTHER" id="PTHR46033:SF8">
    <property type="entry name" value="PROTEIN MAINTENANCE OF MERISTEMS-LIKE"/>
    <property type="match status" value="1"/>
</dbReference>
<proteinExistence type="predicted"/>
<evidence type="ECO:0000313" key="3">
    <source>
        <dbReference type="Proteomes" id="UP001154282"/>
    </source>
</evidence>
<dbReference type="InterPro" id="IPR019557">
    <property type="entry name" value="AminoTfrase-like_pln_mobile"/>
</dbReference>
<organism evidence="2 3">
    <name type="scientific">Linum tenue</name>
    <dbReference type="NCBI Taxonomy" id="586396"/>
    <lineage>
        <taxon>Eukaryota</taxon>
        <taxon>Viridiplantae</taxon>
        <taxon>Streptophyta</taxon>
        <taxon>Embryophyta</taxon>
        <taxon>Tracheophyta</taxon>
        <taxon>Spermatophyta</taxon>
        <taxon>Magnoliopsida</taxon>
        <taxon>eudicotyledons</taxon>
        <taxon>Gunneridae</taxon>
        <taxon>Pentapetalae</taxon>
        <taxon>rosids</taxon>
        <taxon>fabids</taxon>
        <taxon>Malpighiales</taxon>
        <taxon>Linaceae</taxon>
        <taxon>Linum</taxon>
    </lineage>
</organism>
<dbReference type="Proteomes" id="UP001154282">
    <property type="component" value="Unassembled WGS sequence"/>
</dbReference>
<keyword evidence="3" id="KW-1185">Reference proteome</keyword>
<evidence type="ECO:0000259" key="1">
    <source>
        <dbReference type="Pfam" id="PF10536"/>
    </source>
</evidence>
<dbReference type="InterPro" id="IPR044824">
    <property type="entry name" value="MAIN-like"/>
</dbReference>
<comment type="caution">
    <text evidence="2">The sequence shown here is derived from an EMBL/GenBank/DDBJ whole genome shotgun (WGS) entry which is preliminary data.</text>
</comment>
<evidence type="ECO:0000313" key="2">
    <source>
        <dbReference type="EMBL" id="CAI0540520.1"/>
    </source>
</evidence>
<feature type="domain" description="Aminotransferase-like plant mobile" evidence="1">
    <location>
        <begin position="73"/>
        <end position="137"/>
    </location>
</feature>